<gene>
    <name evidence="1" type="ORF">V5O48_008015</name>
</gene>
<reference evidence="1 2" key="1">
    <citation type="submission" date="2024-02" db="EMBL/GenBank/DDBJ databases">
        <title>A draft genome for the cacao thread blight pathogen Marasmius crinis-equi.</title>
        <authorList>
            <person name="Cohen S.P."/>
            <person name="Baruah I.K."/>
            <person name="Amoako-Attah I."/>
            <person name="Bukari Y."/>
            <person name="Meinhardt L.W."/>
            <person name="Bailey B.A."/>
        </authorList>
    </citation>
    <scope>NUCLEOTIDE SEQUENCE [LARGE SCALE GENOMIC DNA]</scope>
    <source>
        <strain evidence="1 2">GH-76</strain>
    </source>
</reference>
<evidence type="ECO:0000313" key="1">
    <source>
        <dbReference type="EMBL" id="KAL0573946.1"/>
    </source>
</evidence>
<organism evidence="1 2">
    <name type="scientific">Marasmius crinis-equi</name>
    <dbReference type="NCBI Taxonomy" id="585013"/>
    <lineage>
        <taxon>Eukaryota</taxon>
        <taxon>Fungi</taxon>
        <taxon>Dikarya</taxon>
        <taxon>Basidiomycota</taxon>
        <taxon>Agaricomycotina</taxon>
        <taxon>Agaricomycetes</taxon>
        <taxon>Agaricomycetidae</taxon>
        <taxon>Agaricales</taxon>
        <taxon>Marasmiineae</taxon>
        <taxon>Marasmiaceae</taxon>
        <taxon>Marasmius</taxon>
    </lineage>
</organism>
<keyword evidence="2" id="KW-1185">Reference proteome</keyword>
<accession>A0ABR3FFA1</accession>
<proteinExistence type="predicted"/>
<comment type="caution">
    <text evidence="1">The sequence shown here is derived from an EMBL/GenBank/DDBJ whole genome shotgun (WGS) entry which is preliminary data.</text>
</comment>
<dbReference type="Proteomes" id="UP001465976">
    <property type="component" value="Unassembled WGS sequence"/>
</dbReference>
<dbReference type="EMBL" id="JBAHYK010000445">
    <property type="protein sequence ID" value="KAL0573946.1"/>
    <property type="molecule type" value="Genomic_DNA"/>
</dbReference>
<name>A0ABR3FFA1_9AGAR</name>
<sequence>MPYDVNDILSGAQDRLSLDSSDLESVTSTPSEQDMFLEEIDEWFTNIGQQLKDLEERHNRWSNQTVTMNN</sequence>
<evidence type="ECO:0000313" key="2">
    <source>
        <dbReference type="Proteomes" id="UP001465976"/>
    </source>
</evidence>
<protein>
    <submittedName>
        <fullName evidence="1">Uncharacterized protein</fullName>
    </submittedName>
</protein>